<dbReference type="InterPro" id="IPR037185">
    <property type="entry name" value="EmrE-like"/>
</dbReference>
<dbReference type="PANTHER" id="PTHR32322">
    <property type="entry name" value="INNER MEMBRANE TRANSPORTER"/>
    <property type="match status" value="1"/>
</dbReference>
<dbReference type="InterPro" id="IPR050638">
    <property type="entry name" value="AA-Vitamin_Transporters"/>
</dbReference>
<evidence type="ECO:0000313" key="9">
    <source>
        <dbReference type="Proteomes" id="UP000199699"/>
    </source>
</evidence>
<evidence type="ECO:0000256" key="4">
    <source>
        <dbReference type="ARBA" id="ARBA00022989"/>
    </source>
</evidence>
<comment type="subcellular location">
    <subcellularLocation>
        <location evidence="1">Membrane</location>
        <topology evidence="1">Multi-pass membrane protein</topology>
    </subcellularLocation>
</comment>
<feature type="transmembrane region" description="Helical" evidence="6">
    <location>
        <begin position="99"/>
        <end position="121"/>
    </location>
</feature>
<feature type="transmembrane region" description="Helical" evidence="6">
    <location>
        <begin position="255"/>
        <end position="275"/>
    </location>
</feature>
<dbReference type="STRING" id="145857.GA0070616_2111"/>
<dbReference type="SUPFAM" id="SSF103481">
    <property type="entry name" value="Multidrug resistance efflux transporter EmrE"/>
    <property type="match status" value="2"/>
</dbReference>
<evidence type="ECO:0000256" key="3">
    <source>
        <dbReference type="ARBA" id="ARBA00022692"/>
    </source>
</evidence>
<feature type="transmembrane region" description="Helical" evidence="6">
    <location>
        <begin position="225"/>
        <end position="243"/>
    </location>
</feature>
<keyword evidence="3 6" id="KW-0812">Transmembrane</keyword>
<feature type="transmembrane region" description="Helical" evidence="6">
    <location>
        <begin position="156"/>
        <end position="173"/>
    </location>
</feature>
<name>A0A1C6RUN3_9ACTN</name>
<feature type="transmembrane region" description="Helical" evidence="6">
    <location>
        <begin position="128"/>
        <end position="150"/>
    </location>
</feature>
<evidence type="ECO:0000256" key="2">
    <source>
        <dbReference type="ARBA" id="ARBA00007362"/>
    </source>
</evidence>
<comment type="similarity">
    <text evidence="2">Belongs to the EamA transporter family.</text>
</comment>
<feature type="transmembrane region" description="Helical" evidence="6">
    <location>
        <begin position="185"/>
        <end position="205"/>
    </location>
</feature>
<feature type="domain" description="EamA" evidence="7">
    <location>
        <begin position="10"/>
        <end position="144"/>
    </location>
</feature>
<keyword evidence="4 6" id="KW-1133">Transmembrane helix</keyword>
<dbReference type="OrthoDB" id="154915at2"/>
<dbReference type="GO" id="GO:0016020">
    <property type="term" value="C:membrane"/>
    <property type="evidence" value="ECO:0007669"/>
    <property type="project" value="UniProtKB-SubCell"/>
</dbReference>
<evidence type="ECO:0000256" key="5">
    <source>
        <dbReference type="ARBA" id="ARBA00023136"/>
    </source>
</evidence>
<feature type="domain" description="EamA" evidence="7">
    <location>
        <begin position="156"/>
        <end position="297"/>
    </location>
</feature>
<evidence type="ECO:0000259" key="7">
    <source>
        <dbReference type="Pfam" id="PF00892"/>
    </source>
</evidence>
<organism evidence="8 9">
    <name type="scientific">Micromonospora nigra</name>
    <dbReference type="NCBI Taxonomy" id="145857"/>
    <lineage>
        <taxon>Bacteria</taxon>
        <taxon>Bacillati</taxon>
        <taxon>Actinomycetota</taxon>
        <taxon>Actinomycetes</taxon>
        <taxon>Micromonosporales</taxon>
        <taxon>Micromonosporaceae</taxon>
        <taxon>Micromonospora</taxon>
    </lineage>
</organism>
<proteinExistence type="inferred from homology"/>
<dbReference type="InterPro" id="IPR000620">
    <property type="entry name" value="EamA_dom"/>
</dbReference>
<feature type="transmembrane region" description="Helical" evidence="6">
    <location>
        <begin position="281"/>
        <end position="299"/>
    </location>
</feature>
<dbReference type="AlphaFoldDB" id="A0A1C6RUN3"/>
<evidence type="ECO:0000256" key="6">
    <source>
        <dbReference type="SAM" id="Phobius"/>
    </source>
</evidence>
<feature type="transmembrane region" description="Helical" evidence="6">
    <location>
        <begin position="72"/>
        <end position="93"/>
    </location>
</feature>
<feature type="transmembrane region" description="Helical" evidence="6">
    <location>
        <begin position="38"/>
        <end position="60"/>
    </location>
</feature>
<protein>
    <submittedName>
        <fullName evidence="8">Threonine/homoserine efflux transporter RhtA</fullName>
    </submittedName>
</protein>
<dbReference type="Pfam" id="PF00892">
    <property type="entry name" value="EamA"/>
    <property type="match status" value="2"/>
</dbReference>
<dbReference type="Proteomes" id="UP000199699">
    <property type="component" value="Unassembled WGS sequence"/>
</dbReference>
<sequence length="332" mass="33376">MRQPPTAVVGLTLALLSAVTFATSGTFARPLIDGGWSAPALVVVRVGLAALILAAPAALALRGRWAVLRRNLATIGVFGLLGVALAQVCFFNAVRYLPVGIALLLEFLGIVLVVGWMWLVHGQRPRRLAVAGSVAALVGLGLVLDVAGAGGLDPVGVLWGLGAAVGLAGYFVLAGRVDEGLPSVVLASGGMAVGASVLLLLGVVGALPLSVTLGSVDFGGLHTSWLVPVVGLVLVAAVVAYLAGIAATRVLGSRLASFVGLTEVMFAVLIAWLVLGELPTAVQLLGGALIVAGVALVRVDELRVPALGPTAVELVPTAAEPRPTAVPTATLP</sequence>
<reference evidence="8 9" key="1">
    <citation type="submission" date="2016-06" db="EMBL/GenBank/DDBJ databases">
        <authorList>
            <person name="Kjaerup R.B."/>
            <person name="Dalgaard T.S."/>
            <person name="Juul-Madsen H.R."/>
        </authorList>
    </citation>
    <scope>NUCLEOTIDE SEQUENCE [LARGE SCALE GENOMIC DNA]</scope>
    <source>
        <strain evidence="8 9">DSM 43818</strain>
    </source>
</reference>
<keyword evidence="5 6" id="KW-0472">Membrane</keyword>
<evidence type="ECO:0000313" key="8">
    <source>
        <dbReference type="EMBL" id="SCL20834.1"/>
    </source>
</evidence>
<dbReference type="EMBL" id="FMHT01000003">
    <property type="protein sequence ID" value="SCL20834.1"/>
    <property type="molecule type" value="Genomic_DNA"/>
</dbReference>
<dbReference type="PANTHER" id="PTHR32322:SF2">
    <property type="entry name" value="EAMA DOMAIN-CONTAINING PROTEIN"/>
    <property type="match status" value="1"/>
</dbReference>
<gene>
    <name evidence="8" type="ORF">GA0070616_2111</name>
</gene>
<keyword evidence="9" id="KW-1185">Reference proteome</keyword>
<accession>A0A1C6RUN3</accession>
<evidence type="ECO:0000256" key="1">
    <source>
        <dbReference type="ARBA" id="ARBA00004141"/>
    </source>
</evidence>
<dbReference type="RefSeq" id="WP_091080055.1">
    <property type="nucleotide sequence ID" value="NZ_FMHT01000003.1"/>
</dbReference>